<evidence type="ECO:0000313" key="2">
    <source>
        <dbReference type="EMBL" id="SAM02215.1"/>
    </source>
</evidence>
<dbReference type="STRING" id="4829.A0A168PDW3"/>
<gene>
    <name evidence="2" type="primary">ABSGL_07986.1 scaffold 9429</name>
</gene>
<dbReference type="GO" id="GO:0042796">
    <property type="term" value="P:snRNA transcription by RNA polymerase III"/>
    <property type="evidence" value="ECO:0007669"/>
    <property type="project" value="TreeGrafter"/>
</dbReference>
<feature type="compositionally biased region" description="Basic and acidic residues" evidence="1">
    <location>
        <begin position="322"/>
        <end position="331"/>
    </location>
</feature>
<proteinExistence type="predicted"/>
<dbReference type="InParanoid" id="A0A168PDW3"/>
<dbReference type="AlphaFoldDB" id="A0A168PDW3"/>
<dbReference type="GO" id="GO:0019185">
    <property type="term" value="C:snRNA-activating protein complex"/>
    <property type="evidence" value="ECO:0007669"/>
    <property type="project" value="TreeGrafter"/>
</dbReference>
<evidence type="ECO:0000256" key="1">
    <source>
        <dbReference type="SAM" id="MobiDB-lite"/>
    </source>
</evidence>
<accession>A0A168PDW3</accession>
<dbReference type="PANTHER" id="PTHR15131">
    <property type="entry name" value="SMALL NUCLEAR RNA ACTIVATING COMPLEX, POLYPEPTIDE 1"/>
    <property type="match status" value="1"/>
</dbReference>
<dbReference type="OrthoDB" id="20127at2759"/>
<keyword evidence="3" id="KW-1185">Reference proteome</keyword>
<dbReference type="GO" id="GO:0042795">
    <property type="term" value="P:snRNA transcription by RNA polymerase II"/>
    <property type="evidence" value="ECO:0007669"/>
    <property type="project" value="TreeGrafter"/>
</dbReference>
<reference evidence="2" key="1">
    <citation type="submission" date="2016-04" db="EMBL/GenBank/DDBJ databases">
        <authorList>
            <person name="Evans L.H."/>
            <person name="Alamgir A."/>
            <person name="Owens N."/>
            <person name="Weber N.D."/>
            <person name="Virtaneva K."/>
            <person name="Barbian K."/>
            <person name="Babar A."/>
            <person name="Rosenke K."/>
        </authorList>
    </citation>
    <scope>NUCLEOTIDE SEQUENCE [LARGE SCALE GENOMIC DNA]</scope>
    <source>
        <strain evidence="2">CBS 101.48</strain>
    </source>
</reference>
<dbReference type="Proteomes" id="UP000078561">
    <property type="component" value="Unassembled WGS sequence"/>
</dbReference>
<name>A0A168PDW3_ABSGL</name>
<dbReference type="GO" id="GO:0043565">
    <property type="term" value="F:sequence-specific DNA binding"/>
    <property type="evidence" value="ECO:0007669"/>
    <property type="project" value="TreeGrafter"/>
</dbReference>
<organism evidence="2">
    <name type="scientific">Absidia glauca</name>
    <name type="common">Pin mould</name>
    <dbReference type="NCBI Taxonomy" id="4829"/>
    <lineage>
        <taxon>Eukaryota</taxon>
        <taxon>Fungi</taxon>
        <taxon>Fungi incertae sedis</taxon>
        <taxon>Mucoromycota</taxon>
        <taxon>Mucoromycotina</taxon>
        <taxon>Mucoromycetes</taxon>
        <taxon>Mucorales</taxon>
        <taxon>Cunninghamellaceae</taxon>
        <taxon>Absidia</taxon>
    </lineage>
</organism>
<feature type="region of interest" description="Disordered" evidence="1">
    <location>
        <begin position="298"/>
        <end position="331"/>
    </location>
</feature>
<dbReference type="Pfam" id="PF09808">
    <property type="entry name" value="SNAPC1"/>
    <property type="match status" value="1"/>
</dbReference>
<protein>
    <submittedName>
        <fullName evidence="2">Uncharacterized protein</fullName>
    </submittedName>
</protein>
<evidence type="ECO:0000313" key="3">
    <source>
        <dbReference type="Proteomes" id="UP000078561"/>
    </source>
</evidence>
<dbReference type="InterPro" id="IPR019188">
    <property type="entry name" value="SNAPC1"/>
</dbReference>
<dbReference type="EMBL" id="LT553750">
    <property type="protein sequence ID" value="SAM02215.1"/>
    <property type="molecule type" value="Genomic_DNA"/>
</dbReference>
<dbReference type="OMA" id="LWHELHF"/>
<sequence length="331" mass="38386">MDKLLRKNPASFYDSTDLLLVSHRTAIPRSIMKGDVELLLNTFMAQELHTFRSFETVWKQLNFDHIHFACLLKDNRHAFMNTLYDIIFDHFSINLDLTKFGVIYSLYFLFITQPTTWPIHGIRVDQARWSQLFDFYIYCCRLESKEAAQAAMIFRRLKGECAAFIFAADHSFDTLNVIEKKEKAPSLSIIEGYRDVERQRFENEATLTCYDTSTNDLQSLAKQYQQAKKRACMTPQAFLATQHWIKNTMNINETSQTRLQNVMLKNILTVKDVAFGNSVTEAGRRMWASRADNGAVDIDVMQPHSLPPRVRPQQDATDESNEDRADDPQEE</sequence>
<dbReference type="PANTHER" id="PTHR15131:SF3">
    <property type="entry name" value="SNRNA-ACTIVATING PROTEIN COMPLEX SUBUNIT 1"/>
    <property type="match status" value="1"/>
</dbReference>